<evidence type="ECO:0000313" key="3">
    <source>
        <dbReference type="Proteomes" id="UP000619479"/>
    </source>
</evidence>
<evidence type="ECO:0000313" key="2">
    <source>
        <dbReference type="EMBL" id="GID68920.1"/>
    </source>
</evidence>
<dbReference type="EMBL" id="BOMH01000055">
    <property type="protein sequence ID" value="GID68920.1"/>
    <property type="molecule type" value="Genomic_DNA"/>
</dbReference>
<reference evidence="2" key="1">
    <citation type="submission" date="2021-01" db="EMBL/GenBank/DDBJ databases">
        <title>Whole genome shotgun sequence of Actinoplanes cyaneus NBRC 14990.</title>
        <authorList>
            <person name="Komaki H."/>
            <person name="Tamura T."/>
        </authorList>
    </citation>
    <scope>NUCLEOTIDE SEQUENCE</scope>
    <source>
        <strain evidence="2">NBRC 14990</strain>
    </source>
</reference>
<comment type="caution">
    <text evidence="2">The sequence shown here is derived from an EMBL/GenBank/DDBJ whole genome shotgun (WGS) entry which is preliminary data.</text>
</comment>
<sequence>MWERSQSPPLDPFTVSVANQVPRPARTLGDAVATSGDDDANARKGSLVRGATSLDASPYTSIRGVRQAPETSDDAACPHESPAPLTPCRGRGRPIQGAFPIAPAA</sequence>
<name>A0A919IVP6_9ACTN</name>
<evidence type="ECO:0000256" key="1">
    <source>
        <dbReference type="SAM" id="MobiDB-lite"/>
    </source>
</evidence>
<gene>
    <name evidence="2" type="ORF">Acy02nite_68010</name>
</gene>
<organism evidence="2 3">
    <name type="scientific">Actinoplanes cyaneus</name>
    <dbReference type="NCBI Taxonomy" id="52696"/>
    <lineage>
        <taxon>Bacteria</taxon>
        <taxon>Bacillati</taxon>
        <taxon>Actinomycetota</taxon>
        <taxon>Actinomycetes</taxon>
        <taxon>Micromonosporales</taxon>
        <taxon>Micromonosporaceae</taxon>
        <taxon>Actinoplanes</taxon>
    </lineage>
</organism>
<dbReference type="Proteomes" id="UP000619479">
    <property type="component" value="Unassembled WGS sequence"/>
</dbReference>
<dbReference type="AlphaFoldDB" id="A0A919IVP6"/>
<accession>A0A919IVP6</accession>
<protein>
    <submittedName>
        <fullName evidence="2">Uncharacterized protein</fullName>
    </submittedName>
</protein>
<keyword evidence="3" id="KW-1185">Reference proteome</keyword>
<feature type="region of interest" description="Disordered" evidence="1">
    <location>
        <begin position="1"/>
        <end position="105"/>
    </location>
</feature>
<proteinExistence type="predicted"/>